<accession>A0A0F9R752</accession>
<reference evidence="1" key="1">
    <citation type="journal article" date="2015" name="Nature">
        <title>Complex archaea that bridge the gap between prokaryotes and eukaryotes.</title>
        <authorList>
            <person name="Spang A."/>
            <person name="Saw J.H."/>
            <person name="Jorgensen S.L."/>
            <person name="Zaremba-Niedzwiedzka K."/>
            <person name="Martijn J."/>
            <person name="Lind A.E."/>
            <person name="van Eijk R."/>
            <person name="Schleper C."/>
            <person name="Guy L."/>
            <person name="Ettema T.J."/>
        </authorList>
    </citation>
    <scope>NUCLEOTIDE SEQUENCE</scope>
</reference>
<proteinExistence type="predicted"/>
<gene>
    <name evidence="1" type="ORF">LCGC14_0685950</name>
</gene>
<protein>
    <submittedName>
        <fullName evidence="1">Uncharacterized protein</fullName>
    </submittedName>
</protein>
<dbReference type="EMBL" id="LAZR01001409">
    <property type="protein sequence ID" value="KKN45142.1"/>
    <property type="molecule type" value="Genomic_DNA"/>
</dbReference>
<comment type="caution">
    <text evidence="1">The sequence shown here is derived from an EMBL/GenBank/DDBJ whole genome shotgun (WGS) entry which is preliminary data.</text>
</comment>
<evidence type="ECO:0000313" key="1">
    <source>
        <dbReference type="EMBL" id="KKN45142.1"/>
    </source>
</evidence>
<organism evidence="1">
    <name type="scientific">marine sediment metagenome</name>
    <dbReference type="NCBI Taxonomy" id="412755"/>
    <lineage>
        <taxon>unclassified sequences</taxon>
        <taxon>metagenomes</taxon>
        <taxon>ecological metagenomes</taxon>
    </lineage>
</organism>
<name>A0A0F9R752_9ZZZZ</name>
<dbReference type="AlphaFoldDB" id="A0A0F9R752"/>
<sequence>MPIAYEELVGSCSAQFASGGGSATRIFKVAWSDAFDFAGELYGRYSTWPEGGYVLPARFPYRLHLYCDEVNIEGIGITDESSNADGTYTTYLWAKVTARYSPMTGVDPEDPEVVEEESISVAADIGTAEDGAWEYTADNVIASNSAMPAITEPTMLFTVTRFHVSALPESIIAATAGAVNNATWRGFSAGYVLFIGADARRSITTDGAEDWEVAYFFKTKTHNWNHVYRSEDGHYEAVRTKVGHDPMYATATFTDLGV</sequence>